<reference evidence="7 8" key="1">
    <citation type="submission" date="2014-02" db="EMBL/GenBank/DDBJ databases">
        <title>Whole genome sequence of Sphingobium chlorophenolicum NBRC 16172.</title>
        <authorList>
            <person name="Gan H.M."/>
            <person name="Gan H.Y."/>
            <person name="Chew T.H."/>
            <person name="Savka M.A."/>
        </authorList>
    </citation>
    <scope>NUCLEOTIDE SEQUENCE [LARGE SCALE GENOMIC DNA]</scope>
    <source>
        <strain evidence="7 8">NBRC 16172</strain>
    </source>
</reference>
<dbReference type="SUPFAM" id="SSF55729">
    <property type="entry name" value="Acyl-CoA N-acyltransferases (Nat)"/>
    <property type="match status" value="1"/>
</dbReference>
<organism evidence="7 8">
    <name type="scientific">Sphingobium chlorophenolicum</name>
    <dbReference type="NCBI Taxonomy" id="46429"/>
    <lineage>
        <taxon>Bacteria</taxon>
        <taxon>Pseudomonadati</taxon>
        <taxon>Pseudomonadota</taxon>
        <taxon>Alphaproteobacteria</taxon>
        <taxon>Sphingomonadales</taxon>
        <taxon>Sphingomonadaceae</taxon>
        <taxon>Sphingobium</taxon>
    </lineage>
</organism>
<proteinExistence type="inferred from homology"/>
<evidence type="ECO:0000313" key="7">
    <source>
        <dbReference type="EMBL" id="KEQ51827.1"/>
    </source>
</evidence>
<dbReference type="PATRIC" id="fig|46429.4.peg.3891"/>
<keyword evidence="4 5" id="KW-0071">Autoinducer synthesis</keyword>
<dbReference type="EC" id="2.3.1.184" evidence="6"/>
<dbReference type="PROSITE" id="PS51187">
    <property type="entry name" value="AUTOINDUCER_SYNTH_2"/>
    <property type="match status" value="1"/>
</dbReference>
<dbReference type="InterPro" id="IPR016181">
    <property type="entry name" value="Acyl_CoA_acyltransferase"/>
</dbReference>
<evidence type="ECO:0000256" key="2">
    <source>
        <dbReference type="ARBA" id="ARBA00022679"/>
    </source>
</evidence>
<dbReference type="PANTHER" id="PTHR39322:SF1">
    <property type="entry name" value="ISOVALERYL-HOMOSERINE LACTONE SYNTHASE"/>
    <property type="match status" value="1"/>
</dbReference>
<dbReference type="GO" id="GO:0007165">
    <property type="term" value="P:signal transduction"/>
    <property type="evidence" value="ECO:0007669"/>
    <property type="project" value="TreeGrafter"/>
</dbReference>
<dbReference type="PRINTS" id="PR01549">
    <property type="entry name" value="AUTOINDCRSYN"/>
</dbReference>
<dbReference type="GO" id="GO:0061579">
    <property type="term" value="F:N-acyl homoserine lactone synthase activity"/>
    <property type="evidence" value="ECO:0007669"/>
    <property type="project" value="UniProtKB-UniRule"/>
</dbReference>
<sequence length="199" mass="22433">MLHIVKEPFRPVPDHVLRAMFAARKSVFVDLLKWQVPVLDGRFEADQFDDEHARYVILSEPDGTHLASARLLPTVRPHILDSFYAGLCAAPPPQGETIFEITRFCLDRNLRAPERREARNRLVTALAEHALTNGITRYVAIAEMSWFQQILAFGWKCRPLGMPQLCEGSLLAALEIEIEADTLDRLAQAGVYEPVPFAA</sequence>
<keyword evidence="3 6" id="KW-0949">S-adenosyl-L-methionine</keyword>
<dbReference type="Gene3D" id="3.40.630.30">
    <property type="match status" value="1"/>
</dbReference>
<accession>A0A081R9F4</accession>
<dbReference type="EMBL" id="JFHR01000062">
    <property type="protein sequence ID" value="KEQ51827.1"/>
    <property type="molecule type" value="Genomic_DNA"/>
</dbReference>
<evidence type="ECO:0000313" key="8">
    <source>
        <dbReference type="Proteomes" id="UP000028411"/>
    </source>
</evidence>
<dbReference type="OrthoDB" id="6169313at2"/>
<evidence type="ECO:0000256" key="6">
    <source>
        <dbReference type="RuleBase" id="RU361135"/>
    </source>
</evidence>
<protein>
    <recommendedName>
        <fullName evidence="6">Acyl-homoserine-lactone synthase</fullName>
        <ecNumber evidence="6">2.3.1.184</ecNumber>
    </recommendedName>
    <alternativeName>
        <fullName evidence="6">Autoinducer synthesis protein</fullName>
    </alternativeName>
</protein>
<dbReference type="Pfam" id="PF00765">
    <property type="entry name" value="Autoind_synth"/>
    <property type="match status" value="1"/>
</dbReference>
<dbReference type="Proteomes" id="UP000028411">
    <property type="component" value="Unassembled WGS sequence"/>
</dbReference>
<evidence type="ECO:0000256" key="3">
    <source>
        <dbReference type="ARBA" id="ARBA00022691"/>
    </source>
</evidence>
<keyword evidence="1 5" id="KW-0673">Quorum sensing</keyword>
<comment type="caution">
    <text evidence="7">The sequence shown here is derived from an EMBL/GenBank/DDBJ whole genome shotgun (WGS) entry which is preliminary data.</text>
</comment>
<evidence type="ECO:0000256" key="1">
    <source>
        <dbReference type="ARBA" id="ARBA00022654"/>
    </source>
</evidence>
<evidence type="ECO:0000256" key="5">
    <source>
        <dbReference type="PROSITE-ProRule" id="PRU00533"/>
    </source>
</evidence>
<dbReference type="InterPro" id="IPR001690">
    <property type="entry name" value="Autoind_synthase"/>
</dbReference>
<dbReference type="GO" id="GO:0009372">
    <property type="term" value="P:quorum sensing"/>
    <property type="evidence" value="ECO:0007669"/>
    <property type="project" value="UniProtKB-UniRule"/>
</dbReference>
<dbReference type="eggNOG" id="COG3916">
    <property type="taxonomic scope" value="Bacteria"/>
</dbReference>
<evidence type="ECO:0000256" key="4">
    <source>
        <dbReference type="ARBA" id="ARBA00022929"/>
    </source>
</evidence>
<dbReference type="PANTHER" id="PTHR39322">
    <property type="entry name" value="ACYL-HOMOSERINE-LACTONE SYNTHASE"/>
    <property type="match status" value="1"/>
</dbReference>
<dbReference type="RefSeq" id="WP_051749894.1">
    <property type="nucleotide sequence ID" value="NZ_JFHR01000062.1"/>
</dbReference>
<gene>
    <name evidence="7" type="primary">luxI</name>
    <name evidence="7" type="ORF">BV95_03901</name>
</gene>
<dbReference type="AlphaFoldDB" id="A0A081R9F4"/>
<name>A0A081R9F4_SPHCR</name>
<keyword evidence="2 6" id="KW-0808">Transferase</keyword>
<comment type="similarity">
    <text evidence="5 6">Belongs to the autoinducer synthase family.</text>
</comment>
<comment type="catalytic activity">
    <reaction evidence="6">
        <text>a fatty acyl-[ACP] + S-adenosyl-L-methionine = an N-acyl-L-homoserine lactone + S-methyl-5'-thioadenosine + holo-[ACP] + H(+)</text>
        <dbReference type="Rhea" id="RHEA:10096"/>
        <dbReference type="Rhea" id="RHEA-COMP:9685"/>
        <dbReference type="Rhea" id="RHEA-COMP:14125"/>
        <dbReference type="ChEBI" id="CHEBI:15378"/>
        <dbReference type="ChEBI" id="CHEBI:17509"/>
        <dbReference type="ChEBI" id="CHEBI:55474"/>
        <dbReference type="ChEBI" id="CHEBI:59789"/>
        <dbReference type="ChEBI" id="CHEBI:64479"/>
        <dbReference type="ChEBI" id="CHEBI:138651"/>
        <dbReference type="EC" id="2.3.1.184"/>
    </reaction>
</comment>